<evidence type="ECO:0000256" key="5">
    <source>
        <dbReference type="ARBA" id="ARBA00004692"/>
    </source>
</evidence>
<dbReference type="SUPFAM" id="SSF52540">
    <property type="entry name" value="P-loop containing nucleoside triphosphate hydrolases"/>
    <property type="match status" value="1"/>
</dbReference>
<evidence type="ECO:0000256" key="8">
    <source>
        <dbReference type="ARBA" id="ARBA00012016"/>
    </source>
</evidence>
<comment type="pathway">
    <text evidence="5">Cofactor biosynthesis; adenosylcobalamin biosynthesis; adenosylcobalamin from cob(II)yrinate a,c-diamide: step 6/7.</text>
</comment>
<evidence type="ECO:0000256" key="2">
    <source>
        <dbReference type="ARBA" id="ARBA00000711"/>
    </source>
</evidence>
<dbReference type="CDD" id="cd00544">
    <property type="entry name" value="CobU"/>
    <property type="match status" value="1"/>
</dbReference>
<keyword evidence="19" id="KW-0548">Nucleotidyltransferase</keyword>
<dbReference type="EC" id="2.7.1.156" evidence="8"/>
<evidence type="ECO:0000256" key="18">
    <source>
        <dbReference type="SAM" id="MobiDB-lite"/>
    </source>
</evidence>
<keyword evidence="13 19" id="KW-0418">Kinase</keyword>
<feature type="region of interest" description="Disordered" evidence="18">
    <location>
        <begin position="1"/>
        <end position="22"/>
    </location>
</feature>
<evidence type="ECO:0000256" key="7">
    <source>
        <dbReference type="ARBA" id="ARBA00007490"/>
    </source>
</evidence>
<comment type="function">
    <text evidence="4">Catalyzes ATP-dependent phosphorylation of adenosylcobinamide and addition of GMP to adenosylcobinamide phosphate.</text>
</comment>
<evidence type="ECO:0000256" key="3">
    <source>
        <dbReference type="ARBA" id="ARBA00001522"/>
    </source>
</evidence>
<dbReference type="PIRSF" id="PIRSF006135">
    <property type="entry name" value="CobU"/>
    <property type="match status" value="1"/>
</dbReference>
<dbReference type="Pfam" id="PF02283">
    <property type="entry name" value="CobU"/>
    <property type="match status" value="1"/>
</dbReference>
<dbReference type="InterPro" id="IPR027417">
    <property type="entry name" value="P-loop_NTPase"/>
</dbReference>
<comment type="catalytic activity">
    <reaction evidence="1">
        <text>adenosylcob(III)inamide + ATP = adenosylcob(III)inamide phosphate + ADP + H(+)</text>
        <dbReference type="Rhea" id="RHEA:15769"/>
        <dbReference type="ChEBI" id="CHEBI:2480"/>
        <dbReference type="ChEBI" id="CHEBI:15378"/>
        <dbReference type="ChEBI" id="CHEBI:30616"/>
        <dbReference type="ChEBI" id="CHEBI:58502"/>
        <dbReference type="ChEBI" id="CHEBI:456216"/>
        <dbReference type="EC" id="2.7.1.156"/>
    </reaction>
</comment>
<keyword evidence="15" id="KW-0342">GTP-binding</keyword>
<sequence>MSTHSEGFQTNSGSTILVTGGARSGKSSFAERLVGKLGAESGRPIVYIATAQIHDDEMASRIAGHRDRRPPGWKTVESPYDLEETVKELYSRPVGAVLIDCVTMWLSNLLLIPGPMGEEQWMKPEASELILHRAEALVRLLKTAPFPSVLVTNEVGHSLVPEYPLGRVYRDLAGRVNQALANCADDVFYVVCGIPINLRQMAWRPD</sequence>
<evidence type="ECO:0000313" key="19">
    <source>
        <dbReference type="EMBL" id="MEB3102061.1"/>
    </source>
</evidence>
<accession>A0ABU5ZK68</accession>
<comment type="pathway">
    <text evidence="6">Cofactor biosynthesis; adenosylcobalamin biosynthesis; adenosylcobalamin from cob(II)yrinate a,c-diamide: step 5/7.</text>
</comment>
<evidence type="ECO:0000256" key="16">
    <source>
        <dbReference type="ARBA" id="ARBA00029570"/>
    </source>
</evidence>
<keyword evidence="12" id="KW-0547">Nucleotide-binding</keyword>
<dbReference type="EMBL" id="JAYJLD010000013">
    <property type="protein sequence ID" value="MEB3102061.1"/>
    <property type="molecule type" value="Genomic_DNA"/>
</dbReference>
<evidence type="ECO:0000256" key="10">
    <source>
        <dbReference type="ARBA" id="ARBA00022573"/>
    </source>
</evidence>
<dbReference type="PANTHER" id="PTHR34848:SF1">
    <property type="entry name" value="BIFUNCTIONAL ADENOSYLCOBALAMIN BIOSYNTHESIS PROTEIN COBU"/>
    <property type="match status" value="1"/>
</dbReference>
<feature type="compositionally biased region" description="Polar residues" evidence="18">
    <location>
        <begin position="1"/>
        <end position="17"/>
    </location>
</feature>
<evidence type="ECO:0000256" key="15">
    <source>
        <dbReference type="ARBA" id="ARBA00023134"/>
    </source>
</evidence>
<dbReference type="NCBIfam" id="NF004469">
    <property type="entry name" value="PRK05800.1"/>
    <property type="match status" value="1"/>
</dbReference>
<keyword evidence="10" id="KW-0169">Cobalamin biosynthesis</keyword>
<comment type="caution">
    <text evidence="19">The sequence shown here is derived from an EMBL/GenBank/DDBJ whole genome shotgun (WGS) entry which is preliminary data.</text>
</comment>
<evidence type="ECO:0000256" key="6">
    <source>
        <dbReference type="ARBA" id="ARBA00005159"/>
    </source>
</evidence>
<keyword evidence="20" id="KW-1185">Reference proteome</keyword>
<dbReference type="InterPro" id="IPR003203">
    <property type="entry name" value="CobU/CobP"/>
</dbReference>
<proteinExistence type="inferred from homology"/>
<protein>
    <recommendedName>
        <fullName evidence="16">Adenosylcobinamide kinase</fullName>
        <ecNumber evidence="8">2.7.1.156</ecNumber>
        <ecNumber evidence="9">2.7.7.62</ecNumber>
    </recommendedName>
    <alternativeName>
        <fullName evidence="17">Adenosylcobinamide-phosphate guanylyltransferase</fullName>
    </alternativeName>
</protein>
<comment type="similarity">
    <text evidence="7">Belongs to the CobU/CobP family.</text>
</comment>
<dbReference type="PANTHER" id="PTHR34848">
    <property type="match status" value="1"/>
</dbReference>
<evidence type="ECO:0000256" key="9">
    <source>
        <dbReference type="ARBA" id="ARBA00012523"/>
    </source>
</evidence>
<dbReference type="GO" id="GO:0043752">
    <property type="term" value="F:adenosylcobinamide kinase activity"/>
    <property type="evidence" value="ECO:0007669"/>
    <property type="project" value="UniProtKB-EC"/>
</dbReference>
<comment type="catalytic activity">
    <reaction evidence="3">
        <text>adenosylcob(III)inamide + GTP = adenosylcob(III)inamide phosphate + GDP + H(+)</text>
        <dbReference type="Rhea" id="RHEA:15765"/>
        <dbReference type="ChEBI" id="CHEBI:2480"/>
        <dbReference type="ChEBI" id="CHEBI:15378"/>
        <dbReference type="ChEBI" id="CHEBI:37565"/>
        <dbReference type="ChEBI" id="CHEBI:58189"/>
        <dbReference type="ChEBI" id="CHEBI:58502"/>
        <dbReference type="EC" id="2.7.1.156"/>
    </reaction>
</comment>
<dbReference type="RefSeq" id="WP_371754182.1">
    <property type="nucleotide sequence ID" value="NZ_JAYJLD010000013.1"/>
</dbReference>
<dbReference type="Proteomes" id="UP001310386">
    <property type="component" value="Unassembled WGS sequence"/>
</dbReference>
<comment type="catalytic activity">
    <reaction evidence="2">
        <text>adenosylcob(III)inamide phosphate + GTP + H(+) = adenosylcob(III)inamide-GDP + diphosphate</text>
        <dbReference type="Rhea" id="RHEA:22712"/>
        <dbReference type="ChEBI" id="CHEBI:15378"/>
        <dbReference type="ChEBI" id="CHEBI:33019"/>
        <dbReference type="ChEBI" id="CHEBI:37565"/>
        <dbReference type="ChEBI" id="CHEBI:58502"/>
        <dbReference type="ChEBI" id="CHEBI:60487"/>
        <dbReference type="EC" id="2.7.7.62"/>
    </reaction>
</comment>
<evidence type="ECO:0000256" key="13">
    <source>
        <dbReference type="ARBA" id="ARBA00022777"/>
    </source>
</evidence>
<evidence type="ECO:0000256" key="17">
    <source>
        <dbReference type="ARBA" id="ARBA00030571"/>
    </source>
</evidence>
<dbReference type="Gene3D" id="3.40.50.300">
    <property type="entry name" value="P-loop containing nucleotide triphosphate hydrolases"/>
    <property type="match status" value="1"/>
</dbReference>
<evidence type="ECO:0000313" key="20">
    <source>
        <dbReference type="Proteomes" id="UP001310386"/>
    </source>
</evidence>
<organism evidence="19 20">
    <name type="scientific">Ferviditalea candida</name>
    <dbReference type="NCBI Taxonomy" id="3108399"/>
    <lineage>
        <taxon>Bacteria</taxon>
        <taxon>Bacillati</taxon>
        <taxon>Bacillota</taxon>
        <taxon>Bacilli</taxon>
        <taxon>Bacillales</taxon>
        <taxon>Paenibacillaceae</taxon>
        <taxon>Ferviditalea</taxon>
    </lineage>
</organism>
<evidence type="ECO:0000256" key="4">
    <source>
        <dbReference type="ARBA" id="ARBA00003889"/>
    </source>
</evidence>
<gene>
    <name evidence="19" type="primary">cobU</name>
    <name evidence="19" type="ORF">VF724_10335</name>
</gene>
<evidence type="ECO:0000256" key="14">
    <source>
        <dbReference type="ARBA" id="ARBA00022840"/>
    </source>
</evidence>
<keyword evidence="11 19" id="KW-0808">Transferase</keyword>
<name>A0ABU5ZK68_9BACL</name>
<dbReference type="EC" id="2.7.7.62" evidence="9"/>
<evidence type="ECO:0000256" key="11">
    <source>
        <dbReference type="ARBA" id="ARBA00022679"/>
    </source>
</evidence>
<evidence type="ECO:0000256" key="1">
    <source>
        <dbReference type="ARBA" id="ARBA00000312"/>
    </source>
</evidence>
<reference evidence="19" key="1">
    <citation type="submission" date="2023-12" db="EMBL/GenBank/DDBJ databases">
        <title>Fervidustalea candida gen. nov., sp. nov., a novel member of the family Paenibacillaceae isolated from a geothermal area.</title>
        <authorList>
            <person name="Li W.-J."/>
            <person name="Jiao J.-Y."/>
            <person name="Chen Y."/>
        </authorList>
    </citation>
    <scope>NUCLEOTIDE SEQUENCE</scope>
    <source>
        <strain evidence="19">SYSU GA230002</strain>
    </source>
</reference>
<evidence type="ECO:0000256" key="12">
    <source>
        <dbReference type="ARBA" id="ARBA00022741"/>
    </source>
</evidence>
<keyword evidence="14" id="KW-0067">ATP-binding</keyword>
<dbReference type="GO" id="GO:0008820">
    <property type="term" value="F:cobinamide phosphate guanylyltransferase activity"/>
    <property type="evidence" value="ECO:0007669"/>
    <property type="project" value="UniProtKB-EC"/>
</dbReference>